<dbReference type="SUPFAM" id="SSF46785">
    <property type="entry name" value="Winged helix' DNA-binding domain"/>
    <property type="match status" value="1"/>
</dbReference>
<evidence type="ECO:0000256" key="4">
    <source>
        <dbReference type="ARBA" id="ARBA00022691"/>
    </source>
</evidence>
<evidence type="ECO:0000256" key="3">
    <source>
        <dbReference type="ARBA" id="ARBA00022679"/>
    </source>
</evidence>
<evidence type="ECO:0000256" key="1">
    <source>
        <dbReference type="ARBA" id="ARBA00001933"/>
    </source>
</evidence>
<dbReference type="GO" id="GO:0032259">
    <property type="term" value="P:methylation"/>
    <property type="evidence" value="ECO:0007669"/>
    <property type="project" value="UniProtKB-KW"/>
</dbReference>
<name>A0A7N0RAS8_KALFE</name>
<dbReference type="SUPFAM" id="SSF53335">
    <property type="entry name" value="S-adenosyl-L-methionine-dependent methyltransferases"/>
    <property type="match status" value="1"/>
</dbReference>
<accession>A0A7N0RAS8</accession>
<feature type="domain" description="O-methyltransferase dimerisation" evidence="7">
    <location>
        <begin position="23"/>
        <end position="113"/>
    </location>
</feature>
<evidence type="ECO:0008006" key="10">
    <source>
        <dbReference type="Google" id="ProtNLM"/>
    </source>
</evidence>
<keyword evidence="5" id="KW-0456">Lyase</keyword>
<protein>
    <recommendedName>
        <fullName evidence="10">Caffeic acid O-methyltransferase</fullName>
    </recommendedName>
</protein>
<organism evidence="8 9">
    <name type="scientific">Kalanchoe fedtschenkoi</name>
    <name type="common">Lavender scallops</name>
    <name type="synonym">South American air plant</name>
    <dbReference type="NCBI Taxonomy" id="63787"/>
    <lineage>
        <taxon>Eukaryota</taxon>
        <taxon>Viridiplantae</taxon>
        <taxon>Streptophyta</taxon>
        <taxon>Embryophyta</taxon>
        <taxon>Tracheophyta</taxon>
        <taxon>Spermatophyta</taxon>
        <taxon>Magnoliopsida</taxon>
        <taxon>eudicotyledons</taxon>
        <taxon>Gunneridae</taxon>
        <taxon>Pentapetalae</taxon>
        <taxon>Saxifragales</taxon>
        <taxon>Crassulaceae</taxon>
        <taxon>Kalanchoe</taxon>
    </lineage>
</organism>
<keyword evidence="3" id="KW-0808">Transferase</keyword>
<dbReference type="InterPro" id="IPR012967">
    <property type="entry name" value="COMT_dimerisation"/>
</dbReference>
<dbReference type="Gene3D" id="1.10.10.10">
    <property type="entry name" value="Winged helix-like DNA-binding domain superfamily/Winged helix DNA-binding domain"/>
    <property type="match status" value="1"/>
</dbReference>
<dbReference type="AlphaFoldDB" id="A0A7N0RAS8"/>
<comment type="cofactor">
    <cofactor evidence="1">
        <name>pyridoxal 5'-phosphate</name>
        <dbReference type="ChEBI" id="CHEBI:597326"/>
    </cofactor>
</comment>
<dbReference type="GO" id="GO:0046983">
    <property type="term" value="F:protein dimerization activity"/>
    <property type="evidence" value="ECO:0007669"/>
    <property type="project" value="InterPro"/>
</dbReference>
<keyword evidence="2" id="KW-0489">Methyltransferase</keyword>
<dbReference type="InterPro" id="IPR029063">
    <property type="entry name" value="SAM-dependent_MTases_sf"/>
</dbReference>
<sequence>MTSSAPSSPSPAAQDDDVAYAAHLVNSVVLPMALNAAVELELFEVMARLDQGGGLTADVIAAELKTSNAEAPAMLDRILWLLASHDIVRCAATPGGGGARVYSLAPVCKCFVKNDKGVSFGPVLNLIQDRVFIDSWFHLKDAVLEGGVPFDRAHGMHAFEYPGKDQRFNQIFNEAMSNRTTIFMSSMLEGYKGFEHVSRVVDVGGGIGVSASMITAKYPHIKAINFDLPHVIQNAPSYPGEMSLPCNLKHFTKMQFS</sequence>
<dbReference type="Gramene" id="Kaladp0001s0205.1.v1.1">
    <property type="protein sequence ID" value="Kaladp0001s0205.1.v1.1"/>
    <property type="gene ID" value="Kaladp0001s0205.v1.1"/>
</dbReference>
<dbReference type="Pfam" id="PF00891">
    <property type="entry name" value="Methyltransf_2"/>
    <property type="match status" value="1"/>
</dbReference>
<keyword evidence="9" id="KW-1185">Reference proteome</keyword>
<keyword evidence="4" id="KW-0949">S-adenosyl-L-methionine</keyword>
<evidence type="ECO:0000313" key="8">
    <source>
        <dbReference type="EnsemblPlants" id="Kaladp0001s0205.1.v1.1"/>
    </source>
</evidence>
<reference evidence="8" key="1">
    <citation type="submission" date="2021-01" db="UniProtKB">
        <authorList>
            <consortium name="EnsemblPlants"/>
        </authorList>
    </citation>
    <scope>IDENTIFICATION</scope>
</reference>
<dbReference type="InterPro" id="IPR036390">
    <property type="entry name" value="WH_DNA-bd_sf"/>
</dbReference>
<dbReference type="Proteomes" id="UP000594263">
    <property type="component" value="Unplaced"/>
</dbReference>
<dbReference type="PROSITE" id="PS51683">
    <property type="entry name" value="SAM_OMT_II"/>
    <property type="match status" value="1"/>
</dbReference>
<dbReference type="PROSITE" id="PS00879">
    <property type="entry name" value="ODR_DC_2_2"/>
    <property type="match status" value="1"/>
</dbReference>
<dbReference type="InterPro" id="IPR001077">
    <property type="entry name" value="COMT_C"/>
</dbReference>
<dbReference type="PANTHER" id="PTHR11746">
    <property type="entry name" value="O-METHYLTRANSFERASE"/>
    <property type="match status" value="1"/>
</dbReference>
<evidence type="ECO:0000259" key="6">
    <source>
        <dbReference type="Pfam" id="PF00891"/>
    </source>
</evidence>
<evidence type="ECO:0000259" key="7">
    <source>
        <dbReference type="Pfam" id="PF08100"/>
    </source>
</evidence>
<proteinExistence type="predicted"/>
<evidence type="ECO:0000256" key="5">
    <source>
        <dbReference type="ARBA" id="ARBA00023239"/>
    </source>
</evidence>
<dbReference type="InterPro" id="IPR016461">
    <property type="entry name" value="COMT-like"/>
</dbReference>
<evidence type="ECO:0000313" key="9">
    <source>
        <dbReference type="Proteomes" id="UP000594263"/>
    </source>
</evidence>
<dbReference type="InterPro" id="IPR022657">
    <property type="entry name" value="De-COase2_CS"/>
</dbReference>
<dbReference type="FunFam" id="1.10.10.10:FF:000357">
    <property type="entry name" value="Caffeic acid 3-O-methyltransferase"/>
    <property type="match status" value="1"/>
</dbReference>
<feature type="domain" description="O-methyltransferase C-terminal" evidence="6">
    <location>
        <begin position="136"/>
        <end position="238"/>
    </location>
</feature>
<evidence type="ECO:0000256" key="2">
    <source>
        <dbReference type="ARBA" id="ARBA00022603"/>
    </source>
</evidence>
<dbReference type="EnsemblPlants" id="Kaladp0001s0205.1.v1.1">
    <property type="protein sequence ID" value="Kaladp0001s0205.1.v1.1"/>
    <property type="gene ID" value="Kaladp0001s0205.v1.1"/>
</dbReference>
<dbReference type="InterPro" id="IPR036388">
    <property type="entry name" value="WH-like_DNA-bd_sf"/>
</dbReference>
<dbReference type="Gene3D" id="3.40.50.150">
    <property type="entry name" value="Vaccinia Virus protein VP39"/>
    <property type="match status" value="1"/>
</dbReference>
<dbReference type="OMA" id="GIEINIF"/>
<dbReference type="Pfam" id="PF08100">
    <property type="entry name" value="Dimerisation"/>
    <property type="match status" value="1"/>
</dbReference>
<dbReference type="GO" id="GO:0008171">
    <property type="term" value="F:O-methyltransferase activity"/>
    <property type="evidence" value="ECO:0007669"/>
    <property type="project" value="InterPro"/>
</dbReference>